<dbReference type="Gene3D" id="3.80.10.10">
    <property type="entry name" value="Ribonuclease Inhibitor"/>
    <property type="match status" value="1"/>
</dbReference>
<evidence type="ECO:0000313" key="3">
    <source>
        <dbReference type="Proteomes" id="UP000789706"/>
    </source>
</evidence>
<reference evidence="2" key="1">
    <citation type="submission" date="2021-06" db="EMBL/GenBank/DDBJ databases">
        <authorList>
            <person name="Kallberg Y."/>
            <person name="Tangrot J."/>
            <person name="Rosling A."/>
        </authorList>
    </citation>
    <scope>NUCLEOTIDE SEQUENCE</scope>
    <source>
        <strain evidence="2">AZ414A</strain>
    </source>
</reference>
<dbReference type="Pfam" id="PF13516">
    <property type="entry name" value="LRR_6"/>
    <property type="match status" value="2"/>
</dbReference>
<gene>
    <name evidence="2" type="ORF">DEBURN_LOCUS4360</name>
</gene>
<dbReference type="PANTHER" id="PTHR13318:SF190">
    <property type="entry name" value="PARTNER OF PAIRED, ISOFORM B"/>
    <property type="match status" value="1"/>
</dbReference>
<dbReference type="Proteomes" id="UP000789706">
    <property type="component" value="Unassembled WGS sequence"/>
</dbReference>
<evidence type="ECO:0000256" key="1">
    <source>
        <dbReference type="SAM" id="MobiDB-lite"/>
    </source>
</evidence>
<dbReference type="AlphaFoldDB" id="A0A9N8ZGG8"/>
<dbReference type="EMBL" id="CAJVPK010000327">
    <property type="protein sequence ID" value="CAG8494708.1"/>
    <property type="molecule type" value="Genomic_DNA"/>
</dbReference>
<dbReference type="OrthoDB" id="2428359at2759"/>
<dbReference type="GO" id="GO:0019005">
    <property type="term" value="C:SCF ubiquitin ligase complex"/>
    <property type="evidence" value="ECO:0007669"/>
    <property type="project" value="TreeGrafter"/>
</dbReference>
<proteinExistence type="predicted"/>
<evidence type="ECO:0000313" key="2">
    <source>
        <dbReference type="EMBL" id="CAG8494708.1"/>
    </source>
</evidence>
<protein>
    <submittedName>
        <fullName evidence="2">3732_t:CDS:1</fullName>
    </submittedName>
</protein>
<dbReference type="InterPro" id="IPR001611">
    <property type="entry name" value="Leu-rich_rpt"/>
</dbReference>
<dbReference type="SUPFAM" id="SSF52047">
    <property type="entry name" value="RNI-like"/>
    <property type="match status" value="1"/>
</dbReference>
<feature type="non-terminal residue" evidence="2">
    <location>
        <position position="1"/>
    </location>
</feature>
<name>A0A9N8ZGG8_9GLOM</name>
<keyword evidence="3" id="KW-1185">Reference proteome</keyword>
<dbReference type="InterPro" id="IPR032675">
    <property type="entry name" value="LRR_dom_sf"/>
</dbReference>
<organism evidence="2 3">
    <name type="scientific">Diversispora eburnea</name>
    <dbReference type="NCBI Taxonomy" id="1213867"/>
    <lineage>
        <taxon>Eukaryota</taxon>
        <taxon>Fungi</taxon>
        <taxon>Fungi incertae sedis</taxon>
        <taxon>Mucoromycota</taxon>
        <taxon>Glomeromycotina</taxon>
        <taxon>Glomeromycetes</taxon>
        <taxon>Diversisporales</taxon>
        <taxon>Diversisporaceae</taxon>
        <taxon>Diversispora</taxon>
    </lineage>
</organism>
<sequence>MAGIATRYVTENELNNEDTILVKSKYVPLQPAGRKKGGAIPNAPDAPDNLQEVDPKGSGVVNARYTIYKISQKMVTDQNHSSDISREQEVIRYMKILAQAFGLDKQNAEVYSALSDMETVVDLIQEIVPSIINKKLSKNAERGNVYFSKQATFDFYESSSSEENGESNVQVDECYQPKKRKENCHDIQVFHFAEARDVKDTSMLIQRCLSIEYLDFAGVMAFRNDALIVAIIRASPNLRHLEISHNDIEIGHNDIGDEVTEALAHTCHKLEYLDPDCCDFVSEPSICNVIRSCPKLQHLNLSYCNITRPTVKGRSTCEKPDIKHVGVCGSSANFPQNPSCKNNAKIDSNNEFVVGTSQILSVDGLKNYIVGEIGTARFDLYKNSVHLKNLMDTKKAILNYFNPEKDDKSISIKKLVNSFCQVNVARNKTIVAKRSEITLWCLFSKKFEDKVVELRSEDKKLADKTARSQIYTEMKPYLADVSDGYLRVMTCKARKINKLFGYEYDPVTLKKIDGIPGYMVNQVTYSADKISKLTNPQIDYIIEQVKSKTITSHVNKIFETVATTSAHNSDYNFSDASLDVTDYFKSDNEFEFDANKSDSDVYFKSNNSDSDDDHELHERLTCEEMARIAKLENKTPTKPKEPSQSDPH</sequence>
<dbReference type="GO" id="GO:0031146">
    <property type="term" value="P:SCF-dependent proteasomal ubiquitin-dependent protein catabolic process"/>
    <property type="evidence" value="ECO:0007669"/>
    <property type="project" value="TreeGrafter"/>
</dbReference>
<feature type="region of interest" description="Disordered" evidence="1">
    <location>
        <begin position="629"/>
        <end position="648"/>
    </location>
</feature>
<dbReference type="PANTHER" id="PTHR13318">
    <property type="entry name" value="PARTNER OF PAIRED, ISOFORM B-RELATED"/>
    <property type="match status" value="1"/>
</dbReference>
<comment type="caution">
    <text evidence="2">The sequence shown here is derived from an EMBL/GenBank/DDBJ whole genome shotgun (WGS) entry which is preliminary data.</text>
</comment>
<accession>A0A9N8ZGG8</accession>